<dbReference type="InterPro" id="IPR003660">
    <property type="entry name" value="HAMP_dom"/>
</dbReference>
<protein>
    <submittedName>
        <fullName evidence="1">Uncharacterized protein</fullName>
    </submittedName>
</protein>
<sequence>MMQPTLLRLMLFPPLLGVVLIGLAVWLLAYPAMIHDVVERERQAFAQTGAAMASEISHHVEGPDGMDVDAIDRAALRTRADHVFLIGKDDRLSFANNILFQDTSLSTLDLVPTPLRKAVAERACGRGLVLGDGEKWVAGCWPVTDGVRLSGASSPLAGYLVLVRRIDWVMAQARADLLNQSLILGGVLLVLVGLLLFLSVRLIIVPVASMATRLSRVGGGDEPLRLPSRTGIRELRDFTLVLNHALSALRRRERELQSILDTAVDGIITIDANGTILQANRAVGQLFGHPVEMLIGRNITMLMTDHDSGSHDQYVRSYMDTGQARVIGKGREVVAKRADGSTFLAWLSVGRLELSSGLHFTAVMRDVTAEREAEIAMHRLAHRDLDLDLLNRRSWTAELPGLLEQGADGEGFWVLLAHVRNLDDLVVTFGPQVETPVMGAINRRIQELLNHCELSARLTRTQLAYAVATPGGEADPYLTATLSVAFRDGVDLGGLSMLPDVHFVVLPRAQAYESREALLLAQDAGASWATQTADQRASPVVTYDDQVAGAIRERTAVAAELPAAIATGLLYPVFQPQVRLRDGSVRGVETLVRWRRADSRPGPGPALFIPVAERIGLVGDIDRLVAKRTLEHLSSGGLGLPRDAVISINASVKELADPIWLDGLMDIVHQAGVPTGRLEIEVTETAVMENLDRTAGVLARLRAAGVKVAIDDFGAGYASLSYLKHLPADLIKIDQGFIRDLADSRRSRHIVGSVITLAHDLGMEVVAEGVENEETAAILTELGCDIGQGWHFGRPMEAEALAAFVAGRT</sequence>
<dbReference type="AlphaFoldDB" id="A0A2K9NL16"/>
<organism evidence="1 2">
    <name type="scientific">Niveispirillum cyanobacteriorum</name>
    <dbReference type="NCBI Taxonomy" id="1612173"/>
    <lineage>
        <taxon>Bacteria</taxon>
        <taxon>Pseudomonadati</taxon>
        <taxon>Pseudomonadota</taxon>
        <taxon>Alphaproteobacteria</taxon>
        <taxon>Rhodospirillales</taxon>
        <taxon>Azospirillaceae</taxon>
        <taxon>Niveispirillum</taxon>
    </lineage>
</organism>
<name>A0A2K9NL16_9PROT</name>
<dbReference type="RefSeq" id="WP_102115244.1">
    <property type="nucleotide sequence ID" value="NZ_BMGN01000009.1"/>
</dbReference>
<reference evidence="1 2" key="1">
    <citation type="submission" date="2017-12" db="EMBL/GenBank/DDBJ databases">
        <title>Genomes of bacteria within cyanobacterial aggregates.</title>
        <authorList>
            <person name="Cai H."/>
        </authorList>
    </citation>
    <scope>NUCLEOTIDE SEQUENCE [LARGE SCALE GENOMIC DNA]</scope>
    <source>
        <strain evidence="1 2">TH16</strain>
        <plasmid evidence="1 2">unnamed2</plasmid>
    </source>
</reference>
<dbReference type="SMART" id="SM00052">
    <property type="entry name" value="EAL"/>
    <property type="match status" value="1"/>
</dbReference>
<dbReference type="PROSITE" id="PS50883">
    <property type="entry name" value="EAL"/>
    <property type="match status" value="1"/>
</dbReference>
<dbReference type="GO" id="GO:0071111">
    <property type="term" value="F:cyclic-guanylate-specific phosphodiesterase activity"/>
    <property type="evidence" value="ECO:0007669"/>
    <property type="project" value="InterPro"/>
</dbReference>
<evidence type="ECO:0000313" key="2">
    <source>
        <dbReference type="Proteomes" id="UP000234752"/>
    </source>
</evidence>
<dbReference type="SMART" id="SM00091">
    <property type="entry name" value="PAS"/>
    <property type="match status" value="1"/>
</dbReference>
<dbReference type="Gene3D" id="3.30.450.20">
    <property type="entry name" value="PAS domain"/>
    <property type="match status" value="1"/>
</dbReference>
<gene>
    <name evidence="1" type="ORF">C0V82_25335</name>
</gene>
<dbReference type="KEGG" id="ncb:C0V82_25335"/>
<accession>A0A2K9NL16</accession>
<dbReference type="PROSITE" id="PS50113">
    <property type="entry name" value="PAC"/>
    <property type="match status" value="1"/>
</dbReference>
<dbReference type="PANTHER" id="PTHR33121">
    <property type="entry name" value="CYCLIC DI-GMP PHOSPHODIESTERASE PDEF"/>
    <property type="match status" value="1"/>
</dbReference>
<dbReference type="Pfam" id="PF00989">
    <property type="entry name" value="PAS"/>
    <property type="match status" value="1"/>
</dbReference>
<dbReference type="InterPro" id="IPR001633">
    <property type="entry name" value="EAL_dom"/>
</dbReference>
<dbReference type="OrthoDB" id="7251575at2"/>
<dbReference type="InterPro" id="IPR000014">
    <property type="entry name" value="PAS"/>
</dbReference>
<dbReference type="InterPro" id="IPR035965">
    <property type="entry name" value="PAS-like_dom_sf"/>
</dbReference>
<dbReference type="GO" id="GO:0006355">
    <property type="term" value="P:regulation of DNA-templated transcription"/>
    <property type="evidence" value="ECO:0007669"/>
    <property type="project" value="InterPro"/>
</dbReference>
<dbReference type="EMBL" id="CP025614">
    <property type="protein sequence ID" value="AUN33741.1"/>
    <property type="molecule type" value="Genomic_DNA"/>
</dbReference>
<dbReference type="SUPFAM" id="SSF141868">
    <property type="entry name" value="EAL domain-like"/>
    <property type="match status" value="1"/>
</dbReference>
<dbReference type="Pfam" id="PF00563">
    <property type="entry name" value="EAL"/>
    <property type="match status" value="1"/>
</dbReference>
<geneLocation type="plasmid" evidence="1 2">
    <name>unnamed2</name>
</geneLocation>
<dbReference type="GO" id="GO:0007165">
    <property type="term" value="P:signal transduction"/>
    <property type="evidence" value="ECO:0007669"/>
    <property type="project" value="InterPro"/>
</dbReference>
<dbReference type="InterPro" id="IPR050706">
    <property type="entry name" value="Cyclic-di-GMP_PDE-like"/>
</dbReference>
<dbReference type="SUPFAM" id="SSF55785">
    <property type="entry name" value="PYP-like sensor domain (PAS domain)"/>
    <property type="match status" value="1"/>
</dbReference>
<dbReference type="Proteomes" id="UP000234752">
    <property type="component" value="Plasmid unnamed2"/>
</dbReference>
<dbReference type="PROSITE" id="PS50885">
    <property type="entry name" value="HAMP"/>
    <property type="match status" value="1"/>
</dbReference>
<dbReference type="InterPro" id="IPR013767">
    <property type="entry name" value="PAS_fold"/>
</dbReference>
<evidence type="ECO:0000313" key="1">
    <source>
        <dbReference type="EMBL" id="AUN33741.1"/>
    </source>
</evidence>
<dbReference type="GO" id="GO:0016020">
    <property type="term" value="C:membrane"/>
    <property type="evidence" value="ECO:0007669"/>
    <property type="project" value="InterPro"/>
</dbReference>
<dbReference type="NCBIfam" id="TIGR00229">
    <property type="entry name" value="sensory_box"/>
    <property type="match status" value="1"/>
</dbReference>
<dbReference type="PANTHER" id="PTHR33121:SF70">
    <property type="entry name" value="SIGNALING PROTEIN YKOW"/>
    <property type="match status" value="1"/>
</dbReference>
<keyword evidence="1" id="KW-0614">Plasmid</keyword>
<dbReference type="CDD" id="cd00130">
    <property type="entry name" value="PAS"/>
    <property type="match status" value="1"/>
</dbReference>
<dbReference type="InterPro" id="IPR035919">
    <property type="entry name" value="EAL_sf"/>
</dbReference>
<keyword evidence="2" id="KW-1185">Reference proteome</keyword>
<proteinExistence type="predicted"/>
<dbReference type="CDD" id="cd01948">
    <property type="entry name" value="EAL"/>
    <property type="match status" value="1"/>
</dbReference>
<dbReference type="PROSITE" id="PS50112">
    <property type="entry name" value="PAS"/>
    <property type="match status" value="1"/>
</dbReference>
<dbReference type="InterPro" id="IPR000700">
    <property type="entry name" value="PAS-assoc_C"/>
</dbReference>
<dbReference type="Gene3D" id="3.20.20.450">
    <property type="entry name" value="EAL domain"/>
    <property type="match status" value="1"/>
</dbReference>